<accession>A0A5M8NUI6</accession>
<dbReference type="GO" id="GO:0071713">
    <property type="term" value="F:para-aminobenzoyl-glutamate hydrolase activity"/>
    <property type="evidence" value="ECO:0007669"/>
    <property type="project" value="TreeGrafter"/>
</dbReference>
<sequence>MDMKQNYIYLFLVSVILLLQDIKVEAASMEDKTHNRLLEIVKAQQVALSDDALVIWELAELGFMENKSSLILQRRLKNAGFTVTPGVAGMPTAFVASFKIGLGSVIGLLAEFDALPGLSQDATKERKEIPGKQTAHGCGHNLIGAATTASAIALKQWLAESGTQGEIRLYGCPAEEGGSGKIYLVREGFFKDVDAVIHWHPSDYNGYYTSTHMANISGKFRFHGISAHAAAAPERGRSALDGVQVMNLVVEFLREHIPDKTRIHYVITNGGKAPNVVPDFAEVFLTVRHSNPQVVKDVWDRIVDTSRGAAIATETTSDYEIISGMYPLLINRTLVDIAARNFKSLSIPAWNNEQMDFANGIAKSLEKPGEFNPAVILPPYPAKEVNASTDVGDISWVVPTVGIFSMSWIPGTAAHTWQAVAASDSSLGVQGAFVAAEVIVTTAAELFLNPEIVQASKKEMFDARGKDYIYEPMLGNRKPALNYREE</sequence>
<dbReference type="InterPro" id="IPR017439">
    <property type="entry name" value="Amidohydrolase"/>
</dbReference>
<name>A0A5M8NUI6_9BACT</name>
<dbReference type="InterPro" id="IPR017145">
    <property type="entry name" value="Aminobenzoyl-glu_utiliz_pB"/>
</dbReference>
<evidence type="ECO:0000313" key="4">
    <source>
        <dbReference type="Proteomes" id="UP000324575"/>
    </source>
</evidence>
<dbReference type="Pfam" id="PF01546">
    <property type="entry name" value="Peptidase_M20"/>
    <property type="match status" value="1"/>
</dbReference>
<dbReference type="Pfam" id="PF07687">
    <property type="entry name" value="M20_dimer"/>
    <property type="match status" value="1"/>
</dbReference>
<keyword evidence="1 3" id="KW-0378">Hydrolase</keyword>
<protein>
    <submittedName>
        <fullName evidence="3">p-aminobenzoyl-glutamate hydrolase subunit B</fullName>
        <ecNumber evidence="3">3.5.1.-</ecNumber>
    </submittedName>
</protein>
<dbReference type="GO" id="GO:0046657">
    <property type="term" value="P:folic acid catabolic process"/>
    <property type="evidence" value="ECO:0007669"/>
    <property type="project" value="TreeGrafter"/>
</dbReference>
<dbReference type="Gene3D" id="3.30.70.360">
    <property type="match status" value="1"/>
</dbReference>
<dbReference type="AlphaFoldDB" id="A0A5M8NUI6"/>
<proteinExistence type="predicted"/>
<dbReference type="SUPFAM" id="SSF53187">
    <property type="entry name" value="Zn-dependent exopeptidases"/>
    <property type="match status" value="1"/>
</dbReference>
<reference evidence="3 4" key="1">
    <citation type="submission" date="2019-03" db="EMBL/GenBank/DDBJ databases">
        <title>Single cell metagenomics reveals metabolic interactions within the superorganism composed of flagellate Streblomastix strix and complex community of Bacteroidetes bacteria on its surface.</title>
        <authorList>
            <person name="Treitli S.C."/>
            <person name="Kolisko M."/>
            <person name="Husnik F."/>
            <person name="Keeling P."/>
            <person name="Hampl V."/>
        </authorList>
    </citation>
    <scope>NUCLEOTIDE SEQUENCE [LARGE SCALE GENOMIC DNA]</scope>
    <source>
        <strain evidence="3">St1</strain>
    </source>
</reference>
<dbReference type="NCBIfam" id="TIGR01891">
    <property type="entry name" value="amidohydrolases"/>
    <property type="match status" value="1"/>
</dbReference>
<dbReference type="Gene3D" id="3.40.630.10">
    <property type="entry name" value="Zn peptidases"/>
    <property type="match status" value="1"/>
</dbReference>
<comment type="caution">
    <text evidence="3">The sequence shown here is derived from an EMBL/GenBank/DDBJ whole genome shotgun (WGS) entry which is preliminary data.</text>
</comment>
<organism evidence="3 4">
    <name type="scientific">Candidatus Ordinivivax streblomastigis</name>
    <dbReference type="NCBI Taxonomy" id="2540710"/>
    <lineage>
        <taxon>Bacteria</taxon>
        <taxon>Pseudomonadati</taxon>
        <taxon>Bacteroidota</taxon>
        <taxon>Bacteroidia</taxon>
        <taxon>Bacteroidales</taxon>
        <taxon>Candidatus Ordinivivax</taxon>
    </lineage>
</organism>
<dbReference type="EMBL" id="SNRX01000085">
    <property type="protein sequence ID" value="KAA6300410.1"/>
    <property type="molecule type" value="Genomic_DNA"/>
</dbReference>
<dbReference type="InterPro" id="IPR002933">
    <property type="entry name" value="Peptidase_M20"/>
</dbReference>
<dbReference type="PANTHER" id="PTHR30575">
    <property type="entry name" value="PEPTIDASE M20"/>
    <property type="match status" value="1"/>
</dbReference>
<feature type="domain" description="Peptidase M20 dimerisation" evidence="2">
    <location>
        <begin position="215"/>
        <end position="306"/>
    </location>
</feature>
<evidence type="ECO:0000259" key="2">
    <source>
        <dbReference type="Pfam" id="PF07687"/>
    </source>
</evidence>
<gene>
    <name evidence="3" type="ORF">EZS26_003443</name>
</gene>
<dbReference type="PIRSF" id="PIRSF037227">
    <property type="entry name" value="Aminobenzoyl-glu_utiliz_pB"/>
    <property type="match status" value="1"/>
</dbReference>
<dbReference type="InterPro" id="IPR011650">
    <property type="entry name" value="Peptidase_M20_dimer"/>
</dbReference>
<dbReference type="GO" id="GO:0005737">
    <property type="term" value="C:cytoplasm"/>
    <property type="evidence" value="ECO:0007669"/>
    <property type="project" value="TreeGrafter"/>
</dbReference>
<dbReference type="PANTHER" id="PTHR30575:SF0">
    <property type="entry name" value="XAA-ARG DIPEPTIDASE"/>
    <property type="match status" value="1"/>
</dbReference>
<dbReference type="InterPro" id="IPR036264">
    <property type="entry name" value="Bact_exopeptidase_dim_dom"/>
</dbReference>
<evidence type="ECO:0000313" key="3">
    <source>
        <dbReference type="EMBL" id="KAA6300410.1"/>
    </source>
</evidence>
<dbReference type="GO" id="GO:0016805">
    <property type="term" value="F:dipeptidase activity"/>
    <property type="evidence" value="ECO:0007669"/>
    <property type="project" value="TreeGrafter"/>
</dbReference>
<dbReference type="Proteomes" id="UP000324575">
    <property type="component" value="Unassembled WGS sequence"/>
</dbReference>
<dbReference type="SUPFAM" id="SSF55031">
    <property type="entry name" value="Bacterial exopeptidase dimerisation domain"/>
    <property type="match status" value="1"/>
</dbReference>
<evidence type="ECO:0000256" key="1">
    <source>
        <dbReference type="ARBA" id="ARBA00022801"/>
    </source>
</evidence>
<dbReference type="EC" id="3.5.1.-" evidence="3"/>
<dbReference type="InterPro" id="IPR052030">
    <property type="entry name" value="Peptidase_M20/M20A_hydrolases"/>
</dbReference>